<dbReference type="EMBL" id="JAFLWW010000011">
    <property type="protein sequence ID" value="MBT1159396.1"/>
    <property type="molecule type" value="Genomic_DNA"/>
</dbReference>
<proteinExistence type="predicted"/>
<gene>
    <name evidence="1" type="ORF">J1C56_27880</name>
</gene>
<reference evidence="1" key="2">
    <citation type="submission" date="2021-03" db="EMBL/GenBank/DDBJ databases">
        <authorList>
            <person name="Artuso I."/>
            <person name="Turrini P."/>
            <person name="Pirolo M."/>
            <person name="Lugli G.A."/>
            <person name="Ventura M."/>
            <person name="Visca P."/>
        </authorList>
    </citation>
    <scope>NUCLEOTIDE SEQUENCE</scope>
    <source>
        <strain evidence="1">LMG 26462</strain>
    </source>
</reference>
<accession>A0A9X1AH19</accession>
<dbReference type="Pfam" id="PF06169">
    <property type="entry name" value="DUF982"/>
    <property type="match status" value="1"/>
</dbReference>
<sequence length="101" mass="11248">MKVQAFEHAIFVRDGKNSIRELECIDDALAFLGSWPQSRRGPIYQSAYRACQAVREERLHLDGARNALLCFARSAGVLEHAPVSIEPWMIAPRNGRGGILA</sequence>
<evidence type="ECO:0000313" key="1">
    <source>
        <dbReference type="EMBL" id="MBT1159396.1"/>
    </source>
</evidence>
<dbReference type="InterPro" id="IPR010385">
    <property type="entry name" value="DUF982"/>
</dbReference>
<dbReference type="AlphaFoldDB" id="A0A9X1AH19"/>
<reference evidence="1" key="1">
    <citation type="journal article" date="2021" name="Microorganisms">
        <title>Phylogenomic Reconstruction and Metabolic Potential of the Genus Aminobacter.</title>
        <authorList>
            <person name="Artuso I."/>
            <person name="Turrini P."/>
            <person name="Pirolo M."/>
            <person name="Lugli G.A."/>
            <person name="Ventura M."/>
            <person name="Visca P."/>
        </authorList>
    </citation>
    <scope>NUCLEOTIDE SEQUENCE</scope>
    <source>
        <strain evidence="1">LMG 26462</strain>
    </source>
</reference>
<organism evidence="1 2">
    <name type="scientific">Aminobacter anthyllidis</name>
    <dbReference type="NCBI Taxonomy" id="1035067"/>
    <lineage>
        <taxon>Bacteria</taxon>
        <taxon>Pseudomonadati</taxon>
        <taxon>Pseudomonadota</taxon>
        <taxon>Alphaproteobacteria</taxon>
        <taxon>Hyphomicrobiales</taxon>
        <taxon>Phyllobacteriaceae</taxon>
        <taxon>Aminobacter</taxon>
    </lineage>
</organism>
<comment type="caution">
    <text evidence="1">The sequence shown here is derived from an EMBL/GenBank/DDBJ whole genome shotgun (WGS) entry which is preliminary data.</text>
</comment>
<evidence type="ECO:0000313" key="2">
    <source>
        <dbReference type="Proteomes" id="UP001138921"/>
    </source>
</evidence>
<dbReference type="RefSeq" id="WP_214393241.1">
    <property type="nucleotide sequence ID" value="NZ_JAFLWW010000011.1"/>
</dbReference>
<keyword evidence="2" id="KW-1185">Reference proteome</keyword>
<protein>
    <submittedName>
        <fullName evidence="1">DUF982 domain-containing protein</fullName>
    </submittedName>
</protein>
<dbReference type="Gene3D" id="6.10.250.730">
    <property type="match status" value="1"/>
</dbReference>
<dbReference type="Proteomes" id="UP001138921">
    <property type="component" value="Unassembled WGS sequence"/>
</dbReference>
<name>A0A9X1AH19_9HYPH</name>